<feature type="domain" description="Transposase IS200-like" evidence="1">
    <location>
        <begin position="9"/>
        <end position="123"/>
    </location>
</feature>
<dbReference type="GO" id="GO:0006313">
    <property type="term" value="P:DNA transposition"/>
    <property type="evidence" value="ECO:0007669"/>
    <property type="project" value="InterPro"/>
</dbReference>
<keyword evidence="3" id="KW-1185">Reference proteome</keyword>
<accession>A0A6L3V696</accession>
<dbReference type="SUPFAM" id="SSF143422">
    <property type="entry name" value="Transposase IS200-like"/>
    <property type="match status" value="1"/>
</dbReference>
<dbReference type="InterPro" id="IPR002686">
    <property type="entry name" value="Transposase_17"/>
</dbReference>
<dbReference type="GO" id="GO:0004803">
    <property type="term" value="F:transposase activity"/>
    <property type="evidence" value="ECO:0007669"/>
    <property type="project" value="InterPro"/>
</dbReference>
<protein>
    <submittedName>
        <fullName evidence="2">Transposase</fullName>
    </submittedName>
</protein>
<organism evidence="2 3">
    <name type="scientific">Cytobacillus depressus</name>
    <dbReference type="NCBI Taxonomy" id="1602942"/>
    <lineage>
        <taxon>Bacteria</taxon>
        <taxon>Bacillati</taxon>
        <taxon>Bacillota</taxon>
        <taxon>Bacilli</taxon>
        <taxon>Bacillales</taxon>
        <taxon>Bacillaceae</taxon>
        <taxon>Cytobacillus</taxon>
    </lineage>
</organism>
<evidence type="ECO:0000313" key="2">
    <source>
        <dbReference type="EMBL" id="KAB2336766.1"/>
    </source>
</evidence>
<dbReference type="GO" id="GO:0003677">
    <property type="term" value="F:DNA binding"/>
    <property type="evidence" value="ECO:0007669"/>
    <property type="project" value="InterPro"/>
</dbReference>
<sequence>MARKRRVWFPGAKYHITSRGIRKNALFHDDADRKHYLTLLAKTKERYPFILHSYCLMTNHIHLLLETIDTRTGLIMKHLHSNYAKYFNKRNDFTGYVFERRYGAEWIDSASYELDVSKYIHLNPLKAGIVTKLEDYPWSSYRAYMLKEENPLISTDQILSYFPKPQHKEYEKYLNAGFSDPEFDEHGKYIKKELERKQFTDWNEKTVYKMML</sequence>
<reference evidence="2 3" key="1">
    <citation type="journal article" date="2016" name="Antonie Van Leeuwenhoek">
        <title>Bacillus depressus sp. nov., isolated from soil of a sunflower field.</title>
        <authorList>
            <person name="Wei X."/>
            <person name="Xin D."/>
            <person name="Xin Y."/>
            <person name="Zhang H."/>
            <person name="Wang T."/>
            <person name="Zhang J."/>
        </authorList>
    </citation>
    <scope>NUCLEOTIDE SEQUENCE [LARGE SCALE GENOMIC DNA]</scope>
    <source>
        <strain evidence="2 3">BZ1</strain>
    </source>
</reference>
<dbReference type="PANTHER" id="PTHR34322">
    <property type="entry name" value="TRANSPOSASE, Y1_TNP DOMAIN-CONTAINING"/>
    <property type="match status" value="1"/>
</dbReference>
<evidence type="ECO:0000259" key="1">
    <source>
        <dbReference type="SMART" id="SM01321"/>
    </source>
</evidence>
<dbReference type="EMBL" id="WBOS01000003">
    <property type="protein sequence ID" value="KAB2336766.1"/>
    <property type="molecule type" value="Genomic_DNA"/>
</dbReference>
<name>A0A6L3V696_9BACI</name>
<dbReference type="SMART" id="SM01321">
    <property type="entry name" value="Y1_Tnp"/>
    <property type="match status" value="1"/>
</dbReference>
<dbReference type="RefSeq" id="WP_151534721.1">
    <property type="nucleotide sequence ID" value="NZ_WBOS01000003.1"/>
</dbReference>
<dbReference type="Pfam" id="PF01797">
    <property type="entry name" value="Y1_Tnp"/>
    <property type="match status" value="1"/>
</dbReference>
<dbReference type="PANTHER" id="PTHR34322:SF2">
    <property type="entry name" value="TRANSPOSASE IS200-LIKE DOMAIN-CONTAINING PROTEIN"/>
    <property type="match status" value="1"/>
</dbReference>
<proteinExistence type="predicted"/>
<dbReference type="AlphaFoldDB" id="A0A6L3V696"/>
<dbReference type="Gene3D" id="3.30.70.1290">
    <property type="entry name" value="Transposase IS200-like"/>
    <property type="match status" value="1"/>
</dbReference>
<dbReference type="Proteomes" id="UP000481030">
    <property type="component" value="Unassembled WGS sequence"/>
</dbReference>
<comment type="caution">
    <text evidence="2">The sequence shown here is derived from an EMBL/GenBank/DDBJ whole genome shotgun (WGS) entry which is preliminary data.</text>
</comment>
<evidence type="ECO:0000313" key="3">
    <source>
        <dbReference type="Proteomes" id="UP000481030"/>
    </source>
</evidence>
<dbReference type="InterPro" id="IPR036515">
    <property type="entry name" value="Transposase_17_sf"/>
</dbReference>
<gene>
    <name evidence="2" type="ORF">F7731_10465</name>
</gene>
<dbReference type="OrthoDB" id="9788881at2"/>